<sequence>MAEDVSAIKDTAKPYIKIAVPLAPVSLGLAYFLTLPIVHVWRFFKAKLKGKENRKRKTWRDMATLCNEQKYKPRNVPQPSPYEIEFGRALLENTYMVSLTTGRKDF</sequence>
<evidence type="ECO:0000313" key="3">
    <source>
        <dbReference type="Proteomes" id="UP000887226"/>
    </source>
</evidence>
<keyword evidence="1" id="KW-1133">Transmembrane helix</keyword>
<organism evidence="2 3">
    <name type="scientific">Calycina marina</name>
    <dbReference type="NCBI Taxonomy" id="1763456"/>
    <lineage>
        <taxon>Eukaryota</taxon>
        <taxon>Fungi</taxon>
        <taxon>Dikarya</taxon>
        <taxon>Ascomycota</taxon>
        <taxon>Pezizomycotina</taxon>
        <taxon>Leotiomycetes</taxon>
        <taxon>Helotiales</taxon>
        <taxon>Pezizellaceae</taxon>
        <taxon>Calycina</taxon>
    </lineage>
</organism>
<keyword evidence="1" id="KW-0812">Transmembrane</keyword>
<proteinExistence type="predicted"/>
<dbReference type="EMBL" id="MU253738">
    <property type="protein sequence ID" value="KAG9249230.1"/>
    <property type="molecule type" value="Genomic_DNA"/>
</dbReference>
<accession>A0A9P7ZCX1</accession>
<comment type="caution">
    <text evidence="2">The sequence shown here is derived from an EMBL/GenBank/DDBJ whole genome shotgun (WGS) entry which is preliminary data.</text>
</comment>
<gene>
    <name evidence="2" type="ORF">BJ878DRAFT_475833</name>
</gene>
<keyword evidence="1" id="KW-0472">Membrane</keyword>
<evidence type="ECO:0000256" key="1">
    <source>
        <dbReference type="SAM" id="Phobius"/>
    </source>
</evidence>
<keyword evidence="3" id="KW-1185">Reference proteome</keyword>
<feature type="transmembrane region" description="Helical" evidence="1">
    <location>
        <begin position="22"/>
        <end position="44"/>
    </location>
</feature>
<name>A0A9P7ZCX1_9HELO</name>
<evidence type="ECO:0000313" key="2">
    <source>
        <dbReference type="EMBL" id="KAG9249230.1"/>
    </source>
</evidence>
<protein>
    <submittedName>
        <fullName evidence="2">Uncharacterized protein</fullName>
    </submittedName>
</protein>
<reference evidence="2" key="1">
    <citation type="journal article" date="2021" name="IMA Fungus">
        <title>Genomic characterization of three marine fungi, including Emericellopsis atlantica sp. nov. with signatures of a generalist lifestyle and marine biomass degradation.</title>
        <authorList>
            <person name="Hagestad O.C."/>
            <person name="Hou L."/>
            <person name="Andersen J.H."/>
            <person name="Hansen E.H."/>
            <person name="Altermark B."/>
            <person name="Li C."/>
            <person name="Kuhnert E."/>
            <person name="Cox R.J."/>
            <person name="Crous P.W."/>
            <person name="Spatafora J.W."/>
            <person name="Lail K."/>
            <person name="Amirebrahimi M."/>
            <person name="Lipzen A."/>
            <person name="Pangilinan J."/>
            <person name="Andreopoulos W."/>
            <person name="Hayes R.D."/>
            <person name="Ng V."/>
            <person name="Grigoriev I.V."/>
            <person name="Jackson S.A."/>
            <person name="Sutton T.D.S."/>
            <person name="Dobson A.D.W."/>
            <person name="Rama T."/>
        </authorList>
    </citation>
    <scope>NUCLEOTIDE SEQUENCE</scope>
    <source>
        <strain evidence="2">TRa3180A</strain>
    </source>
</reference>
<dbReference type="AlphaFoldDB" id="A0A9P7ZCX1"/>
<dbReference type="Proteomes" id="UP000887226">
    <property type="component" value="Unassembled WGS sequence"/>
</dbReference>